<evidence type="ECO:0000313" key="2">
    <source>
        <dbReference type="Proteomes" id="UP000316968"/>
    </source>
</evidence>
<dbReference type="EMBL" id="CP041217">
    <property type="protein sequence ID" value="QDH23478.1"/>
    <property type="molecule type" value="Genomic_DNA"/>
</dbReference>
<dbReference type="RefSeq" id="WP_141450017.1">
    <property type="nucleotide sequence ID" value="NZ_CP041217.1"/>
</dbReference>
<gene>
    <name evidence="1" type="ORF">FFV09_23000</name>
</gene>
<proteinExistence type="predicted"/>
<evidence type="ECO:0000313" key="1">
    <source>
        <dbReference type="EMBL" id="QDH23478.1"/>
    </source>
</evidence>
<dbReference type="AlphaFoldDB" id="A0A4Y6V3P3"/>
<dbReference type="Proteomes" id="UP000316968">
    <property type="component" value="Chromosome"/>
</dbReference>
<name>A0A4Y6V3P3_SACBS</name>
<accession>A0A4Y6V3P3</accession>
<organism evidence="1 2">
    <name type="scientific">Saccharibacillus brassicae</name>
    <dbReference type="NCBI Taxonomy" id="2583377"/>
    <lineage>
        <taxon>Bacteria</taxon>
        <taxon>Bacillati</taxon>
        <taxon>Bacillota</taxon>
        <taxon>Bacilli</taxon>
        <taxon>Bacillales</taxon>
        <taxon>Paenibacillaceae</taxon>
        <taxon>Saccharibacillus</taxon>
    </lineage>
</organism>
<protein>
    <submittedName>
        <fullName evidence="1">Uncharacterized protein</fullName>
    </submittedName>
</protein>
<sequence>MKESDLYQPLKLYLERLGYTVYPEIEISAGRPRADIVAVKDERLLIVEMKTSFGLAVMEQADHWASGEYAHQTYIAVPWRDRWQVPMIAQRALRPAGIGVLQVDVRQNPNDIGDLEERFGWLDGLRAERMREDTAKAHQFYEERRVRVCLEAAAKSEAPQARRILDVLTPYHLAGPDAGGKAGGHISAYRVTMIRIREYLEQRADWTTAREIEANVETHFQAADNSASIKQALLAWETGWCESCKIKNKLYFKIRWGSDEHVHKKAAGQDREEA</sequence>
<keyword evidence="2" id="KW-1185">Reference proteome</keyword>
<reference evidence="1 2" key="1">
    <citation type="submission" date="2019-06" db="EMBL/GenBank/DDBJ databases">
        <title>Saccharibacillus brassicae sp. nov., an endophytic bacterium isolated from Chinese cabbage seeds (Brassica pekinensis).</title>
        <authorList>
            <person name="Jiang L."/>
            <person name="Lee J."/>
            <person name="Kim S.W."/>
        </authorList>
    </citation>
    <scope>NUCLEOTIDE SEQUENCE [LARGE SCALE GENOMIC DNA]</scope>
    <source>
        <strain evidence="2">KCTC 43072 / ATSA2</strain>
    </source>
</reference>
<dbReference type="KEGG" id="saca:FFV09_23000"/>
<dbReference type="OrthoDB" id="9795163at2"/>